<feature type="chain" id="PRO_5015646792" description="Peptidase A2 domain-containing protein" evidence="1">
    <location>
        <begin position="26"/>
        <end position="426"/>
    </location>
</feature>
<dbReference type="InterPro" id="IPR034122">
    <property type="entry name" value="Retropepsin-like_bacterial"/>
</dbReference>
<dbReference type="AlphaFoldDB" id="A0A2S7ESL5"/>
<dbReference type="Pfam" id="PF13650">
    <property type="entry name" value="Asp_protease_2"/>
    <property type="match status" value="1"/>
</dbReference>
<keyword evidence="1" id="KW-0732">Signal</keyword>
<organism evidence="2 3">
    <name type="scientific">Xanthomonas hyacinthi</name>
    <dbReference type="NCBI Taxonomy" id="56455"/>
    <lineage>
        <taxon>Bacteria</taxon>
        <taxon>Pseudomonadati</taxon>
        <taxon>Pseudomonadota</taxon>
        <taxon>Gammaproteobacteria</taxon>
        <taxon>Lysobacterales</taxon>
        <taxon>Lysobacteraceae</taxon>
        <taxon>Xanthomonas</taxon>
    </lineage>
</organism>
<reference evidence="3" key="1">
    <citation type="submission" date="2016-08" db="EMBL/GenBank/DDBJ databases">
        <authorList>
            <person name="Merda D."/>
            <person name="Briand M."/>
            <person name="Taghouti G."/>
            <person name="Carrere S."/>
            <person name="Gouzy J."/>
            <person name="Portier P."/>
            <person name="Jacques M.-A."/>
            <person name="Fischer-Le Saux M."/>
        </authorList>
    </citation>
    <scope>NUCLEOTIDE SEQUENCE [LARGE SCALE GENOMIC DNA]</scope>
    <source>
        <strain evidence="3">CFBP1156</strain>
    </source>
</reference>
<protein>
    <recommendedName>
        <fullName evidence="4">Peptidase A2 domain-containing protein</fullName>
    </recommendedName>
</protein>
<dbReference type="OrthoDB" id="5935552at2"/>
<keyword evidence="3" id="KW-1185">Reference proteome</keyword>
<name>A0A2S7ESL5_9XANT</name>
<sequence length="426" mass="46303">MMDRLRCLKLPMLWACCVLASGAAAQEGVITLTPPAGEEDRAMGRGDLKTLDTLLASAGDPVRRELISAYKARLEFRLADSDLHAERCSDLAQMDIRQYYASEAKCRSVLAGNRLLAGDTAGWIDLMRHALVAVEQFARDQAYQLYPGKFAADARVTLPGAVTLPEVDAGSPSFLYGHEGEVVKRVPYLDEGTSSDGTPNGPFTIEAYANGELADFIFDTGAQTLIGGRLAKRLFLDAGQSAAGNINLNIYLQGRKVAARLVALKSLRFGSFEARDMTVLLSDDPEMPNVIGLNVMRNMRPFRVTKDRVEMDASSSCDSKFMVASNAVATNSFLVASVEIEGRPVLSDIDTGNPSLVIEYEDREARAPVPEAGQITVNGQKAAPIRRAKGSEYGADYNVGAALLESQNIFLDFSARRICFEDRLEI</sequence>
<dbReference type="SUPFAM" id="SSF50630">
    <property type="entry name" value="Acid proteases"/>
    <property type="match status" value="1"/>
</dbReference>
<gene>
    <name evidence="2" type="ORF">XhyaCFBP1156_16130</name>
</gene>
<dbReference type="InterPro" id="IPR021109">
    <property type="entry name" value="Peptidase_aspartic_dom_sf"/>
</dbReference>
<dbReference type="CDD" id="cd05483">
    <property type="entry name" value="retropepsin_like_bacteria"/>
    <property type="match status" value="1"/>
</dbReference>
<proteinExistence type="predicted"/>
<dbReference type="Proteomes" id="UP000238261">
    <property type="component" value="Unassembled WGS sequence"/>
</dbReference>
<dbReference type="Gene3D" id="2.40.70.10">
    <property type="entry name" value="Acid Proteases"/>
    <property type="match status" value="1"/>
</dbReference>
<evidence type="ECO:0000313" key="3">
    <source>
        <dbReference type="Proteomes" id="UP000238261"/>
    </source>
</evidence>
<dbReference type="EMBL" id="MDEG01000018">
    <property type="protein sequence ID" value="PPU96124.1"/>
    <property type="molecule type" value="Genomic_DNA"/>
</dbReference>
<comment type="caution">
    <text evidence="2">The sequence shown here is derived from an EMBL/GenBank/DDBJ whole genome shotgun (WGS) entry which is preliminary data.</text>
</comment>
<accession>A0A2S7ESL5</accession>
<evidence type="ECO:0008006" key="4">
    <source>
        <dbReference type="Google" id="ProtNLM"/>
    </source>
</evidence>
<feature type="signal peptide" evidence="1">
    <location>
        <begin position="1"/>
        <end position="25"/>
    </location>
</feature>
<evidence type="ECO:0000256" key="1">
    <source>
        <dbReference type="SAM" id="SignalP"/>
    </source>
</evidence>
<evidence type="ECO:0000313" key="2">
    <source>
        <dbReference type="EMBL" id="PPU96124.1"/>
    </source>
</evidence>